<evidence type="ECO:0008006" key="3">
    <source>
        <dbReference type="Google" id="ProtNLM"/>
    </source>
</evidence>
<evidence type="ECO:0000313" key="1">
    <source>
        <dbReference type="EMBL" id="TGV02812.1"/>
    </source>
</evidence>
<proteinExistence type="predicted"/>
<keyword evidence="2" id="KW-1185">Reference proteome</keyword>
<gene>
    <name evidence="1" type="ORF">EM932_08815</name>
</gene>
<accession>A0A4S1DZ22</accession>
<dbReference type="Gene3D" id="3.90.180.10">
    <property type="entry name" value="Medium-chain alcohol dehydrogenases, catalytic domain"/>
    <property type="match status" value="1"/>
</dbReference>
<dbReference type="Proteomes" id="UP000307602">
    <property type="component" value="Unassembled WGS sequence"/>
</dbReference>
<comment type="caution">
    <text evidence="1">The sequence shown here is derived from an EMBL/GenBank/DDBJ whole genome shotgun (WGS) entry which is preliminary data.</text>
</comment>
<dbReference type="InterPro" id="IPR011032">
    <property type="entry name" value="GroES-like_sf"/>
</dbReference>
<dbReference type="RefSeq" id="WP_145988296.1">
    <property type="nucleotide sequence ID" value="NZ_SRSO01000010.1"/>
</dbReference>
<dbReference type="SUPFAM" id="SSF50129">
    <property type="entry name" value="GroES-like"/>
    <property type="match status" value="1"/>
</dbReference>
<reference evidence="1 2" key="1">
    <citation type="submission" date="2019-04" db="EMBL/GenBank/DDBJ databases">
        <authorList>
            <person name="Liu A."/>
        </authorList>
    </citation>
    <scope>NUCLEOTIDE SEQUENCE [LARGE SCALE GENOMIC DNA]</scope>
    <source>
        <strain evidence="1 2">RZ03</strain>
    </source>
</reference>
<dbReference type="OrthoDB" id="9787435at2"/>
<protein>
    <recommendedName>
        <fullName evidence="3">NAD(P)-dependent alcohol dehydrogenase</fullName>
    </recommendedName>
</protein>
<name>A0A4S1DZ22_9FLAO</name>
<evidence type="ECO:0000313" key="2">
    <source>
        <dbReference type="Proteomes" id="UP000307602"/>
    </source>
</evidence>
<dbReference type="AlphaFoldDB" id="A0A4S1DZ22"/>
<dbReference type="EMBL" id="SRSO01000010">
    <property type="protein sequence ID" value="TGV02812.1"/>
    <property type="molecule type" value="Genomic_DNA"/>
</dbReference>
<organism evidence="1 2">
    <name type="scientific">Flavivirga rizhaonensis</name>
    <dbReference type="NCBI Taxonomy" id="2559571"/>
    <lineage>
        <taxon>Bacteria</taxon>
        <taxon>Pseudomonadati</taxon>
        <taxon>Bacteroidota</taxon>
        <taxon>Flavobacteriia</taxon>
        <taxon>Flavobacteriales</taxon>
        <taxon>Flavobacteriaceae</taxon>
        <taxon>Flavivirga</taxon>
    </lineage>
</organism>
<sequence length="65" mass="7215">MDKILSMDVEKNKMKAATIIKYGGLSNIRITQAPRPKPKANEVLVKVICSSVNYANVAHVKANRF</sequence>